<dbReference type="InterPro" id="IPR051201">
    <property type="entry name" value="Chloro_Bact_Ser_Proteases"/>
</dbReference>
<dbReference type="PANTHER" id="PTHR43343:SF3">
    <property type="entry name" value="PROTEASE DO-LIKE 8, CHLOROPLASTIC"/>
    <property type="match status" value="1"/>
</dbReference>
<keyword evidence="5" id="KW-1185">Reference proteome</keyword>
<organism evidence="4 5">
    <name type="scientific">Aerosakkonema funiforme FACHB-1375</name>
    <dbReference type="NCBI Taxonomy" id="2949571"/>
    <lineage>
        <taxon>Bacteria</taxon>
        <taxon>Bacillati</taxon>
        <taxon>Cyanobacteriota</taxon>
        <taxon>Cyanophyceae</taxon>
        <taxon>Oscillatoriophycideae</taxon>
        <taxon>Aerosakkonematales</taxon>
        <taxon>Aerosakkonemataceae</taxon>
        <taxon>Aerosakkonema</taxon>
    </lineage>
</organism>
<keyword evidence="3" id="KW-0378">Hydrolase</keyword>
<protein>
    <submittedName>
        <fullName evidence="4">Trypsin-like peptidase domain-containing protein</fullName>
    </submittedName>
</protein>
<reference evidence="4" key="1">
    <citation type="journal article" date="2015" name="ISME J.">
        <title>Draft Genome Sequence of Streptomyces incarnatus NRRL8089, which Produces the Nucleoside Antibiotic Sinefungin.</title>
        <authorList>
            <person name="Oshima K."/>
            <person name="Hattori M."/>
            <person name="Shimizu H."/>
            <person name="Fukuda K."/>
            <person name="Nemoto M."/>
            <person name="Inagaki K."/>
            <person name="Tamura T."/>
        </authorList>
    </citation>
    <scope>NUCLEOTIDE SEQUENCE</scope>
    <source>
        <strain evidence="4">FACHB-1375</strain>
    </source>
</reference>
<dbReference type="PANTHER" id="PTHR43343">
    <property type="entry name" value="PEPTIDASE S12"/>
    <property type="match status" value="1"/>
</dbReference>
<evidence type="ECO:0000256" key="2">
    <source>
        <dbReference type="ARBA" id="ARBA00022670"/>
    </source>
</evidence>
<dbReference type="Pfam" id="PF13365">
    <property type="entry name" value="Trypsin_2"/>
    <property type="match status" value="1"/>
</dbReference>
<keyword evidence="2" id="KW-0645">Protease</keyword>
<evidence type="ECO:0000313" key="4">
    <source>
        <dbReference type="EMBL" id="MBD2179952.1"/>
    </source>
</evidence>
<gene>
    <name evidence="4" type="ORF">H6G03_02290</name>
</gene>
<dbReference type="GO" id="GO:0006508">
    <property type="term" value="P:proteolysis"/>
    <property type="evidence" value="ECO:0007669"/>
    <property type="project" value="UniProtKB-KW"/>
</dbReference>
<dbReference type="Gene3D" id="2.40.10.10">
    <property type="entry name" value="Trypsin-like serine proteases"/>
    <property type="match status" value="2"/>
</dbReference>
<comment type="caution">
    <text evidence="4">The sequence shown here is derived from an EMBL/GenBank/DDBJ whole genome shotgun (WGS) entry which is preliminary data.</text>
</comment>
<dbReference type="Proteomes" id="UP000641646">
    <property type="component" value="Unassembled WGS sequence"/>
</dbReference>
<reference evidence="4" key="2">
    <citation type="submission" date="2020-08" db="EMBL/GenBank/DDBJ databases">
        <authorList>
            <person name="Chen M."/>
            <person name="Teng W."/>
            <person name="Zhao L."/>
            <person name="Hu C."/>
            <person name="Zhou Y."/>
            <person name="Han B."/>
            <person name="Song L."/>
            <person name="Shu W."/>
        </authorList>
    </citation>
    <scope>NUCLEOTIDE SEQUENCE</scope>
    <source>
        <strain evidence="4">FACHB-1375</strain>
    </source>
</reference>
<comment type="similarity">
    <text evidence="1">Belongs to the peptidase S1C family.</text>
</comment>
<name>A0A926VBM2_9CYAN</name>
<dbReference type="AlphaFoldDB" id="A0A926VBM2"/>
<evidence type="ECO:0000256" key="3">
    <source>
        <dbReference type="ARBA" id="ARBA00022801"/>
    </source>
</evidence>
<dbReference type="GO" id="GO:0008233">
    <property type="term" value="F:peptidase activity"/>
    <property type="evidence" value="ECO:0007669"/>
    <property type="project" value="UniProtKB-KW"/>
</dbReference>
<evidence type="ECO:0000313" key="5">
    <source>
        <dbReference type="Proteomes" id="UP000641646"/>
    </source>
</evidence>
<dbReference type="InterPro" id="IPR043504">
    <property type="entry name" value="Peptidase_S1_PA_chymotrypsin"/>
</dbReference>
<proteinExistence type="inferred from homology"/>
<dbReference type="EMBL" id="JACJPW010000003">
    <property type="protein sequence ID" value="MBD2179952.1"/>
    <property type="molecule type" value="Genomic_DNA"/>
</dbReference>
<evidence type="ECO:0000256" key="1">
    <source>
        <dbReference type="ARBA" id="ARBA00010541"/>
    </source>
</evidence>
<dbReference type="InterPro" id="IPR009003">
    <property type="entry name" value="Peptidase_S1_PA"/>
</dbReference>
<dbReference type="SUPFAM" id="SSF50494">
    <property type="entry name" value="Trypsin-like serine proteases"/>
    <property type="match status" value="1"/>
</dbReference>
<accession>A0A926VBM2</accession>
<sequence>MVSAVAALPNVNNSLDRANKLSLEVAQSRSRNNISVAEIAREVTVRILENDGGGSGVIIDRQGQTYTVLTCAHVVERGDRYTILTSDGRSYSGRLQRSTRFGDNDLAIVQFTSDRSYQVAMMGNSNSLAIGDEVYASGFPNWRFLNRDAIENTRDWGLRAFRLTKGYVEMVAERSLPRGYQLGYTNEIEDGMSGGPVLNNKGELVGINGRLKFPPQGIQAYRFADGSAPSQALFKQMEALSWAIPIATFQQRFR</sequence>